<dbReference type="InterPro" id="IPR041277">
    <property type="entry name" value="MBG_Lactobacillales"/>
</dbReference>
<feature type="domain" description="MucBP" evidence="4">
    <location>
        <begin position="2074"/>
        <end position="2135"/>
    </location>
</feature>
<dbReference type="Pfam" id="PF19258">
    <property type="entry name" value="KxYKxGKxW_sig"/>
    <property type="match status" value="1"/>
</dbReference>
<proteinExistence type="predicted"/>
<evidence type="ECO:0008006" key="8">
    <source>
        <dbReference type="Google" id="ProtNLM"/>
    </source>
</evidence>
<evidence type="ECO:0000259" key="5">
    <source>
        <dbReference type="Pfam" id="PF17883"/>
    </source>
</evidence>
<accession>A0A5R9CRP9</accession>
<evidence type="ECO:0000259" key="4">
    <source>
        <dbReference type="Pfam" id="PF06458"/>
    </source>
</evidence>
<feature type="compositionally biased region" description="Polar residues" evidence="3">
    <location>
        <begin position="211"/>
        <end position="271"/>
    </location>
</feature>
<feature type="compositionally biased region" description="Low complexity" evidence="3">
    <location>
        <begin position="61"/>
        <end position="210"/>
    </location>
</feature>
<reference evidence="6 7" key="1">
    <citation type="submission" date="2019-05" db="EMBL/GenBank/DDBJ databases">
        <title>The metagenome of a microbial culture collection derived from dairy environment covers the genomic content of the human microbiome.</title>
        <authorList>
            <person name="Roder T."/>
            <person name="Wuthrich D."/>
            <person name="Sattari Z."/>
            <person name="Von Ah U."/>
            <person name="Bar C."/>
            <person name="Ronchi F."/>
            <person name="Macpherson A.J."/>
            <person name="Ganal-Vonarburg S.C."/>
            <person name="Bruggmann R."/>
            <person name="Vergeres G."/>
        </authorList>
    </citation>
    <scope>NUCLEOTIDE SEQUENCE [LARGE SCALE GENOMIC DNA]</scope>
    <source>
        <strain evidence="6 7">FAM 1079</strain>
    </source>
</reference>
<dbReference type="OrthoDB" id="2255965at2"/>
<dbReference type="Pfam" id="PF06458">
    <property type="entry name" value="MucBP"/>
    <property type="match status" value="3"/>
</dbReference>
<evidence type="ECO:0000256" key="2">
    <source>
        <dbReference type="ARBA" id="ARBA00022737"/>
    </source>
</evidence>
<organism evidence="6 7">
    <name type="scientific">Lentilactobacillus parafarraginis</name>
    <dbReference type="NCBI Taxonomy" id="390842"/>
    <lineage>
        <taxon>Bacteria</taxon>
        <taxon>Bacillati</taxon>
        <taxon>Bacillota</taxon>
        <taxon>Bacilli</taxon>
        <taxon>Lactobacillales</taxon>
        <taxon>Lactobacillaceae</taxon>
        <taxon>Lentilactobacillus</taxon>
    </lineage>
</organism>
<feature type="domain" description="MucBP" evidence="4">
    <location>
        <begin position="1382"/>
        <end position="1445"/>
    </location>
</feature>
<keyword evidence="1" id="KW-0732">Signal</keyword>
<feature type="domain" description="MBG" evidence="5">
    <location>
        <begin position="1904"/>
        <end position="1987"/>
    </location>
</feature>
<dbReference type="NCBIfam" id="TIGR03715">
    <property type="entry name" value="KxYKxGKxW"/>
    <property type="match status" value="1"/>
</dbReference>
<dbReference type="Gene3D" id="3.10.430.110">
    <property type="match status" value="3"/>
</dbReference>
<gene>
    <name evidence="6" type="ORF">FEZ41_10045</name>
</gene>
<comment type="caution">
    <text evidence="6">The sequence shown here is derived from an EMBL/GenBank/DDBJ whole genome shotgun (WGS) entry which is preliminary data.</text>
</comment>
<feature type="region of interest" description="Disordered" evidence="3">
    <location>
        <begin position="948"/>
        <end position="970"/>
    </location>
</feature>
<keyword evidence="2" id="KW-0677">Repeat</keyword>
<protein>
    <recommendedName>
        <fullName evidence="8">LPXTG cell wall anchor domain-containing protein</fullName>
    </recommendedName>
</protein>
<feature type="domain" description="MBG" evidence="5">
    <location>
        <begin position="1560"/>
        <end position="1644"/>
    </location>
</feature>
<feature type="region of interest" description="Disordered" evidence="3">
    <location>
        <begin position="61"/>
        <end position="309"/>
    </location>
</feature>
<dbReference type="Proteomes" id="UP000305100">
    <property type="component" value="Unassembled WGS sequence"/>
</dbReference>
<feature type="region of interest" description="Disordered" evidence="3">
    <location>
        <begin position="2315"/>
        <end position="2368"/>
    </location>
</feature>
<dbReference type="InterPro" id="IPR022263">
    <property type="entry name" value="KxYKxGKxW"/>
</dbReference>
<evidence type="ECO:0000256" key="1">
    <source>
        <dbReference type="ARBA" id="ARBA00022729"/>
    </source>
</evidence>
<dbReference type="EMBL" id="VBSX01000025">
    <property type="protein sequence ID" value="TLQ18084.1"/>
    <property type="molecule type" value="Genomic_DNA"/>
</dbReference>
<dbReference type="Gene3D" id="3.10.20.320">
    <property type="entry name" value="Putative peptidoglycan bound protein (lpxtg motif)"/>
    <property type="match status" value="2"/>
</dbReference>
<evidence type="ECO:0000256" key="3">
    <source>
        <dbReference type="SAM" id="MobiDB-lite"/>
    </source>
</evidence>
<sequence length="2439" mass="257412">MTRYRYNSRLFKDSLEKKEHFKMYKKGKLWLVAGISVFTSGLSYTMLASHEIHADTTATMTSSSQNTAATTTAQAGGSATATATRPVTATQSSSETTQTPTATTTPSEQAASSTTGTTTTGTTSSSTSQQTADANQSSTSTSSATIDQATNQSSSSTQTPTNNAADQSQSSSSTTDQTTQKTTDSSSSQATKTDDSSTSSDVNADSSSKQTSDTQNNDQANDDSQTASSDSNQTTDQSNAFDQSATIGTSNGRTTDSSTTNTPIASTDAFGNNTTDANTTDQQNDDSTPSADTPDATTTSDTSSQDTDLNTDTAMKMLNNLSTQMLSATQSVAPERSADQTEDSVSLNIVAPTNVSTTDADGNVTVDQTKANALSGTIFKMNVQLSGNKGDTFFLTIPNWPMTVTGLASDAKNQNGQTTYNIVSNKDGSATITWTLNQDGVSEQQAVTFSYGATTPTNHNDVSQSPDGGFFWPAGKDSSTATRSYNGEIPDGLILPISYGGSNLDTQYKKITYKNQPTITAMNVQSNTASNIKKVGQNYDYSLQYVLSNDFNNVGVATAVVDLPKDFVVDLDATNYVQKNSFRTGVGVNSFKVLPGNKLQITIGGQSGLYAYNNGTINFVGHYLDTASGSQQFKVESFTSAYLPGSDGKAPIISGNGAESKFSSTSSDYNTGHSYTVPTNQYTETLTDKDISNLVVGYEPLNSDNTLLIGNTSNNILANFTVMNKGNTSINPKYTITIPAGVESTGLNLPLNQALNSNWPKDATYNVTVNYSDGTHQDFTKLSSGTTVSSIKGTDVQLMNIPSGAHVTSYQIDQSEPINPSNYLGGKGVVGSGGEAWYTNLSASNNNDAIAYAFTVLGNVGTSNVAPVKDGTKLSIGMNIQDKDSSYNASANYTFTATTEPSAELTLGQHDGPSVLTPGSTYTFAISNNYTLALNDSISTNLNANGYRDSKGQIANQPTTTDPNDQSSYNGNTRSIFEPVIYLTTPAQTTLIRNSTTGLPITEKGVGWKGVSDTPKVSTFTNADGLTVTKLDYTGTGFTWTPSNQLMYVSFKVNNDATSAFIPWNGSQATGEGNYNGTNYVNTADFPNSGVTSSNNAATSFGKTGESIAVVMIQGKNYSNSYDTTPDKLQNLYIKTADGQTISGLSAIQNYGGSEANVITNNPKTYGYFYISAPSSIALNGAIQDNQSSGDHFSVNGLNKPVTNDKQTIRLRLNNNTNNQTVTNVGGVINLPTDVTANDANTNSRGKFALQMTGAATEAKNAAGESTKTYYSNGKVTLSSDGKYVSFADGTKYYFNTKDGTSDATASDMMTADQVTDWSKVVGIVTTISNLAPGDTADVLLPVKDPASATDQGKQVSIPTAFRGDDLKNVTLGVITDSFLSTVKVQNVDQNGNIINGYPETTTYGEVGSKIGTTDVPTIPGYVYTNNQTINGDGTISMSGNSTVTNHFQESAATLKTVDRPGGDITETAYGNDDKAHPNTGAATATGTNTITFTTTDADLAKGGSYTVTGPDSKTYATLADALKANSTFDQKSDATAPTQVFTVSYTKSNVNKGDVAVQGAIKVYDGDASTDPVTYNVKLADGINAPTAGWVANDFDTSGIKSQDVGSYTITLSQQGLADLQKANASKNITMAAVTTGQFTITKAPITITAPSVTKVYDGKAYQGALTPAITGKPANGTDIQYTTTDISKDTDVGNYPINITATDADNPNYQITVKAGALTITPKDQTDAIVQNATKTYDGDATTDPTTYNVVLANGVKAPTWAADDFDTSGITSQNAGTYNVTLSAAGLKKLQDANPNYKITNTNVIGGTFTITPAQVTVNAPYLTKIYDGKAYSGDVKATVAGQPAKGDAVKYTLGDLSKDIDAGTYDVGVTANAKDNPNYVVTVNPGKLFITPKGTYTPVIVQGTQKVYDNDATTDPATYGVELPDGITAPKWSADDFNTTGITSQNAGSYSVTLSDKGIADLQAANPNYHLASISAGVFTITKAPITITVPSVTKDYDGKPYSDKINVDVSGKPAKGDDVNYQLNDLSNDTEPGTYDIDATANNNPNYNVTVKNGKLIINDKGATDNYTLTVNYVDGDDNNKTISTSTSTLKDGADYSTDAKVIDGYYLKTTPSNAKGTIDKSNVTVTYVYGENGKYIITPPDGGNPTDVVYPNDPKDPSKVVTPDKGIVPDKPGYTPVDPDGNPLKPVDPNDPSQGYLPPTVPSNPGQDTNINYKKNNNPDTDTYTVTANYVDQNGNKVADPVVTQNVKTGDKYSSTAKVVTGYYLTTMPSNADGTVAKGDVTINYVYSKLGDYIITPPDGSKTTNIVYPNDPKDPTKADTPTTGIVPNKPGYTPVDNDGNALKPVDPNDPTKGYLPPTVPSNPGTDTPIYYHKDATTFWLITLIRTVTQSPIQPPIQRPMPRVISTRHLPRLFPATTWLPRQATPVGRLTTAE</sequence>
<evidence type="ECO:0000313" key="6">
    <source>
        <dbReference type="EMBL" id="TLQ18084.1"/>
    </source>
</evidence>
<feature type="domain" description="MucBP" evidence="4">
    <location>
        <begin position="2231"/>
        <end position="2293"/>
    </location>
</feature>
<evidence type="ECO:0000313" key="7">
    <source>
        <dbReference type="Proteomes" id="UP000305100"/>
    </source>
</evidence>
<feature type="region of interest" description="Disordered" evidence="3">
    <location>
        <begin position="2144"/>
        <end position="2216"/>
    </location>
</feature>
<dbReference type="InterPro" id="IPR009459">
    <property type="entry name" value="MucBP_dom"/>
</dbReference>
<feature type="compositionally biased region" description="Polar residues" evidence="3">
    <location>
        <begin position="953"/>
        <end position="970"/>
    </location>
</feature>
<feature type="domain" description="MBG" evidence="5">
    <location>
        <begin position="1727"/>
        <end position="1816"/>
    </location>
</feature>
<name>A0A5R9CRP9_9LACO</name>
<dbReference type="Pfam" id="PF17883">
    <property type="entry name" value="MBG"/>
    <property type="match status" value="3"/>
</dbReference>
<feature type="compositionally biased region" description="Low complexity" evidence="3">
    <location>
        <begin position="272"/>
        <end position="309"/>
    </location>
</feature>